<sequence>MKKYEVLEIFEEVLEEWFFAESALISQCGDDCDELERREKLFRQRFIEALNKE</sequence>
<accession>A0ABU6H8P9</accession>
<dbReference type="Proteomes" id="UP001341297">
    <property type="component" value="Unassembled WGS sequence"/>
</dbReference>
<dbReference type="EMBL" id="JARRTL010000030">
    <property type="protein sequence ID" value="MEC0487367.1"/>
    <property type="molecule type" value="Genomic_DNA"/>
</dbReference>
<dbReference type="RefSeq" id="WP_164918152.1">
    <property type="nucleotide sequence ID" value="NZ_CP023481.1"/>
</dbReference>
<evidence type="ECO:0008006" key="3">
    <source>
        <dbReference type="Google" id="ProtNLM"/>
    </source>
</evidence>
<comment type="caution">
    <text evidence="1">The sequence shown here is derived from an EMBL/GenBank/DDBJ whole genome shotgun (WGS) entry which is preliminary data.</text>
</comment>
<dbReference type="GeneID" id="82855855"/>
<reference evidence="1 2" key="1">
    <citation type="submission" date="2023-03" db="EMBL/GenBank/DDBJ databases">
        <title>Agriculturally important microbes genome sequencing.</title>
        <authorList>
            <person name="Dunlap C."/>
        </authorList>
    </citation>
    <scope>NUCLEOTIDE SEQUENCE [LARGE SCALE GENOMIC DNA]</scope>
    <source>
        <strain evidence="1 2">CBP-3203</strain>
    </source>
</reference>
<evidence type="ECO:0000313" key="1">
    <source>
        <dbReference type="EMBL" id="MEC0487367.1"/>
    </source>
</evidence>
<evidence type="ECO:0000313" key="2">
    <source>
        <dbReference type="Proteomes" id="UP001341297"/>
    </source>
</evidence>
<proteinExistence type="predicted"/>
<keyword evidence="2" id="KW-1185">Reference proteome</keyword>
<gene>
    <name evidence="1" type="ORF">P8828_21675</name>
</gene>
<name>A0ABU6H8P9_9BACI</name>
<organism evidence="1 2">
    <name type="scientific">Bacillus glycinifermentans</name>
    <dbReference type="NCBI Taxonomy" id="1664069"/>
    <lineage>
        <taxon>Bacteria</taxon>
        <taxon>Bacillati</taxon>
        <taxon>Bacillota</taxon>
        <taxon>Bacilli</taxon>
        <taxon>Bacillales</taxon>
        <taxon>Bacillaceae</taxon>
        <taxon>Bacillus</taxon>
    </lineage>
</organism>
<protein>
    <recommendedName>
        <fullName evidence="3">DUF1871 domain-containing protein</fullName>
    </recommendedName>
</protein>